<accession>A0A109MTF5</accession>
<evidence type="ECO:0000256" key="10">
    <source>
        <dbReference type="ARBA" id="ARBA00022960"/>
    </source>
</evidence>
<organism evidence="20 21">
    <name type="scientific">Peribacillus simplex</name>
    <dbReference type="NCBI Taxonomy" id="1478"/>
    <lineage>
        <taxon>Bacteria</taxon>
        <taxon>Bacillati</taxon>
        <taxon>Bacillota</taxon>
        <taxon>Bacilli</taxon>
        <taxon>Bacillales</taxon>
        <taxon>Bacillaceae</taxon>
        <taxon>Peribacillus</taxon>
    </lineage>
</organism>
<feature type="domain" description="Glycosyl transferase family 51" evidence="19">
    <location>
        <begin position="60"/>
        <end position="235"/>
    </location>
</feature>
<dbReference type="InterPro" id="IPR012338">
    <property type="entry name" value="Beta-lactam/transpept-like"/>
</dbReference>
<dbReference type="SUPFAM" id="SSF53955">
    <property type="entry name" value="Lysozyme-like"/>
    <property type="match status" value="1"/>
</dbReference>
<dbReference type="GO" id="GO:0030288">
    <property type="term" value="C:outer membrane-bounded periplasmic space"/>
    <property type="evidence" value="ECO:0007669"/>
    <property type="project" value="TreeGrafter"/>
</dbReference>
<evidence type="ECO:0000256" key="3">
    <source>
        <dbReference type="ARBA" id="ARBA00007739"/>
    </source>
</evidence>
<comment type="similarity">
    <text evidence="2">In the C-terminal section; belongs to the transpeptidase family.</text>
</comment>
<feature type="domain" description="Penicillin-binding protein transpeptidase" evidence="18">
    <location>
        <begin position="346"/>
        <end position="581"/>
    </location>
</feature>
<evidence type="ECO:0000256" key="5">
    <source>
        <dbReference type="ARBA" id="ARBA00022645"/>
    </source>
</evidence>
<evidence type="ECO:0000256" key="6">
    <source>
        <dbReference type="ARBA" id="ARBA00022670"/>
    </source>
</evidence>
<dbReference type="Proteomes" id="UP000064189">
    <property type="component" value="Unassembled WGS sequence"/>
</dbReference>
<dbReference type="GO" id="GO:0008658">
    <property type="term" value="F:penicillin binding"/>
    <property type="evidence" value="ECO:0007669"/>
    <property type="project" value="InterPro"/>
</dbReference>
<evidence type="ECO:0000256" key="9">
    <source>
        <dbReference type="ARBA" id="ARBA00022801"/>
    </source>
</evidence>
<evidence type="ECO:0000256" key="17">
    <source>
        <dbReference type="SAM" id="Phobius"/>
    </source>
</evidence>
<keyword evidence="6" id="KW-0645">Protease</keyword>
<evidence type="ECO:0000256" key="1">
    <source>
        <dbReference type="ARBA" id="ARBA00004236"/>
    </source>
</evidence>
<keyword evidence="17" id="KW-1133">Transmembrane helix</keyword>
<dbReference type="Pfam" id="PF00905">
    <property type="entry name" value="Transpeptidase"/>
    <property type="match status" value="1"/>
</dbReference>
<dbReference type="PANTHER" id="PTHR32282:SF11">
    <property type="entry name" value="PENICILLIN-BINDING PROTEIN 1B"/>
    <property type="match status" value="1"/>
</dbReference>
<comment type="catalytic activity">
    <reaction evidence="16">
        <text>[GlcNAc-(1-&gt;4)-Mur2Ac(oyl-L-Ala-gamma-D-Glu-L-Lys-D-Ala-D-Ala)](n)-di-trans,octa-cis-undecaprenyl diphosphate + beta-D-GlcNAc-(1-&gt;4)-Mur2Ac(oyl-L-Ala-gamma-D-Glu-L-Lys-D-Ala-D-Ala)-di-trans,octa-cis-undecaprenyl diphosphate = [GlcNAc-(1-&gt;4)-Mur2Ac(oyl-L-Ala-gamma-D-Glu-L-Lys-D-Ala-D-Ala)](n+1)-di-trans,octa-cis-undecaprenyl diphosphate + di-trans,octa-cis-undecaprenyl diphosphate + H(+)</text>
        <dbReference type="Rhea" id="RHEA:23708"/>
        <dbReference type="Rhea" id="RHEA-COMP:9602"/>
        <dbReference type="Rhea" id="RHEA-COMP:9603"/>
        <dbReference type="ChEBI" id="CHEBI:15378"/>
        <dbReference type="ChEBI" id="CHEBI:58405"/>
        <dbReference type="ChEBI" id="CHEBI:60033"/>
        <dbReference type="ChEBI" id="CHEBI:78435"/>
        <dbReference type="EC" id="2.4.99.28"/>
    </reaction>
</comment>
<dbReference type="InterPro" id="IPR036950">
    <property type="entry name" value="PBP_transglycosylase"/>
</dbReference>
<dbReference type="GO" id="GO:0071555">
    <property type="term" value="P:cell wall organization"/>
    <property type="evidence" value="ECO:0007669"/>
    <property type="project" value="UniProtKB-KW"/>
</dbReference>
<keyword evidence="10" id="KW-0133">Cell shape</keyword>
<dbReference type="Pfam" id="PF00912">
    <property type="entry name" value="Transgly"/>
    <property type="match status" value="1"/>
</dbReference>
<dbReference type="AlphaFoldDB" id="A0A109MTF5"/>
<evidence type="ECO:0000256" key="2">
    <source>
        <dbReference type="ARBA" id="ARBA00007090"/>
    </source>
</evidence>
<evidence type="ECO:0000256" key="7">
    <source>
        <dbReference type="ARBA" id="ARBA00022676"/>
    </source>
</evidence>
<comment type="similarity">
    <text evidence="3">In the N-terminal section; belongs to the glycosyltransferase 51 family.</text>
</comment>
<dbReference type="InterPro" id="IPR023346">
    <property type="entry name" value="Lysozyme-like_dom_sf"/>
</dbReference>
<evidence type="ECO:0000256" key="12">
    <source>
        <dbReference type="ARBA" id="ARBA00023136"/>
    </source>
</evidence>
<evidence type="ECO:0000256" key="4">
    <source>
        <dbReference type="ARBA" id="ARBA00022475"/>
    </source>
</evidence>
<dbReference type="InterPro" id="IPR050396">
    <property type="entry name" value="Glycosyltr_51/Transpeptidase"/>
</dbReference>
<dbReference type="InterPro" id="IPR001264">
    <property type="entry name" value="Glyco_trans_51"/>
</dbReference>
<dbReference type="InterPro" id="IPR001460">
    <property type="entry name" value="PCN-bd_Tpept"/>
</dbReference>
<comment type="caution">
    <text evidence="20">The sequence shown here is derived from an EMBL/GenBank/DDBJ whole genome shotgun (WGS) entry which is preliminary data.</text>
</comment>
<reference evidence="20 21" key="1">
    <citation type="submission" date="2015-11" db="EMBL/GenBank/DDBJ databases">
        <title>Genome Sequence of Bacillus simplex strain VanAntwerpen2.</title>
        <authorList>
            <person name="Couger M.B."/>
        </authorList>
    </citation>
    <scope>NUCLEOTIDE SEQUENCE [LARGE SCALE GENOMIC DNA]</scope>
    <source>
        <strain evidence="20 21">VanAntwerpen02</strain>
    </source>
</reference>
<evidence type="ECO:0000256" key="11">
    <source>
        <dbReference type="ARBA" id="ARBA00022984"/>
    </source>
</evidence>
<evidence type="ECO:0000313" key="20">
    <source>
        <dbReference type="EMBL" id="KWW12554.1"/>
    </source>
</evidence>
<comment type="catalytic activity">
    <reaction evidence="15">
        <text>Preferential cleavage: (Ac)2-L-Lys-D-Ala-|-D-Ala. Also transpeptidation of peptidyl-alanyl moieties that are N-acyl substituents of D-alanine.</text>
        <dbReference type="EC" id="3.4.16.4"/>
    </reaction>
</comment>
<dbReference type="RefSeq" id="WP_061143878.1">
    <property type="nucleotide sequence ID" value="NZ_LNNH01000046.1"/>
</dbReference>
<dbReference type="PANTHER" id="PTHR32282">
    <property type="entry name" value="BINDING PROTEIN TRANSPEPTIDASE, PUTATIVE-RELATED"/>
    <property type="match status" value="1"/>
</dbReference>
<keyword evidence="11" id="KW-0573">Peptidoglycan synthesis</keyword>
<dbReference type="GO" id="GO:0008955">
    <property type="term" value="F:peptidoglycan glycosyltransferase activity"/>
    <property type="evidence" value="ECO:0007669"/>
    <property type="project" value="UniProtKB-EC"/>
</dbReference>
<keyword evidence="7" id="KW-0328">Glycosyltransferase</keyword>
<dbReference type="GO" id="GO:0009252">
    <property type="term" value="P:peptidoglycan biosynthetic process"/>
    <property type="evidence" value="ECO:0007669"/>
    <property type="project" value="UniProtKB-KW"/>
</dbReference>
<protein>
    <submittedName>
        <fullName evidence="20">Penicillin-binding protein</fullName>
    </submittedName>
</protein>
<keyword evidence="14" id="KW-0961">Cell wall biogenesis/degradation</keyword>
<keyword evidence="21" id="KW-1185">Reference proteome</keyword>
<evidence type="ECO:0000259" key="19">
    <source>
        <dbReference type="Pfam" id="PF00912"/>
    </source>
</evidence>
<sequence>MRTYLGYITIFLLVPVLALFIFLSYQEWSLAQSPYHVLDERIPIDSIELAQTSYMTAANGKVISEVSDGGKRTYLKLDDIPLFLENLFIVSEDQKFYEHGGVDLSGISRALLINSQNDAIEQGGSTITQQLARNVFLTHDRTYNRKLSELLYAYQLERKKSKQEIMELYLNAIYFSNGAYGIEAASQFYFSKPTRELSKAELAFLAAIPNNPEHYNPLQHFDATKKRQERLLKQMVAEGDLEQMEYDRLIKSTIRLNLSTSVELYPDYVTYVHQELKNLVATSEGLSKPLQSSDESVRQKAEAELANKVEKLLHSGVTIHTALDTKLQTQSKTALQSKIGVNDIEGAIVVIQHHTHELVSLIGGKDYKKNSFNRSYQSYRQPGSAIKPLLDYAPYLEETGADINQLVSGASYCSNSYCPKNYSGDSYGMVTLRTAFAQSYNTPAIRLFEKTGIKKSFSYLDAFDFKRITMKDHHISSAIGGFEYGMSPLELTNAYTSFQDGNYQPARAIIKVTDKQGKTVYSWKDKPKEVWSKNTVSKMRTLLHEVTMTGTGRKAYFPAEYVGGKTGTTNDVKDMWFVGLTANYTTGVWIGKDKPANLQAIYSRSPHTLIWKDISQTAEQ</sequence>
<keyword evidence="5" id="KW-0121">Carboxypeptidase</keyword>
<dbReference type="SUPFAM" id="SSF56601">
    <property type="entry name" value="beta-lactamase/transpeptidase-like"/>
    <property type="match status" value="1"/>
</dbReference>
<dbReference type="GO" id="GO:0009002">
    <property type="term" value="F:serine-type D-Ala-D-Ala carboxypeptidase activity"/>
    <property type="evidence" value="ECO:0007669"/>
    <property type="project" value="UniProtKB-EC"/>
</dbReference>
<keyword evidence="13" id="KW-0511">Multifunctional enzyme</keyword>
<evidence type="ECO:0000256" key="16">
    <source>
        <dbReference type="ARBA" id="ARBA00049902"/>
    </source>
</evidence>
<dbReference type="EMBL" id="LNNH01000046">
    <property type="protein sequence ID" value="KWW12554.1"/>
    <property type="molecule type" value="Genomic_DNA"/>
</dbReference>
<gene>
    <name evidence="20" type="ORF">AS888_09330</name>
</gene>
<keyword evidence="9" id="KW-0378">Hydrolase</keyword>
<dbReference type="GO" id="GO:0006508">
    <property type="term" value="P:proteolysis"/>
    <property type="evidence" value="ECO:0007669"/>
    <property type="project" value="UniProtKB-KW"/>
</dbReference>
<dbReference type="FunFam" id="1.10.3810.10:FF:000001">
    <property type="entry name" value="Penicillin-binding protein 1A"/>
    <property type="match status" value="1"/>
</dbReference>
<comment type="subcellular location">
    <subcellularLocation>
        <location evidence="1">Cell membrane</location>
    </subcellularLocation>
</comment>
<evidence type="ECO:0000256" key="14">
    <source>
        <dbReference type="ARBA" id="ARBA00023316"/>
    </source>
</evidence>
<evidence type="ECO:0000256" key="13">
    <source>
        <dbReference type="ARBA" id="ARBA00023268"/>
    </source>
</evidence>
<keyword evidence="17" id="KW-0812">Transmembrane</keyword>
<evidence type="ECO:0000256" key="8">
    <source>
        <dbReference type="ARBA" id="ARBA00022679"/>
    </source>
</evidence>
<keyword evidence="8" id="KW-0808">Transferase</keyword>
<evidence type="ECO:0000259" key="18">
    <source>
        <dbReference type="Pfam" id="PF00905"/>
    </source>
</evidence>
<feature type="transmembrane region" description="Helical" evidence="17">
    <location>
        <begin position="6"/>
        <end position="25"/>
    </location>
</feature>
<evidence type="ECO:0000256" key="15">
    <source>
        <dbReference type="ARBA" id="ARBA00034000"/>
    </source>
</evidence>
<dbReference type="Gene3D" id="1.10.3810.10">
    <property type="entry name" value="Biosynthetic peptidoglycan transglycosylase-like"/>
    <property type="match status" value="1"/>
</dbReference>
<name>A0A109MTF5_9BACI</name>
<dbReference type="GO" id="GO:0005886">
    <property type="term" value="C:plasma membrane"/>
    <property type="evidence" value="ECO:0007669"/>
    <property type="project" value="UniProtKB-SubCell"/>
</dbReference>
<keyword evidence="4" id="KW-1003">Cell membrane</keyword>
<keyword evidence="12 17" id="KW-0472">Membrane</keyword>
<dbReference type="GO" id="GO:0008360">
    <property type="term" value="P:regulation of cell shape"/>
    <property type="evidence" value="ECO:0007669"/>
    <property type="project" value="UniProtKB-KW"/>
</dbReference>
<evidence type="ECO:0000313" key="21">
    <source>
        <dbReference type="Proteomes" id="UP000064189"/>
    </source>
</evidence>
<proteinExistence type="inferred from homology"/>
<dbReference type="Gene3D" id="3.40.710.10">
    <property type="entry name" value="DD-peptidase/beta-lactamase superfamily"/>
    <property type="match status" value="1"/>
</dbReference>